<dbReference type="Gene3D" id="2.40.420.20">
    <property type="match status" value="1"/>
</dbReference>
<feature type="signal peptide" evidence="2">
    <location>
        <begin position="1"/>
        <end position="24"/>
    </location>
</feature>
<evidence type="ECO:0008006" key="5">
    <source>
        <dbReference type="Google" id="ProtNLM"/>
    </source>
</evidence>
<dbReference type="Gene3D" id="2.40.50.100">
    <property type="match status" value="1"/>
</dbReference>
<dbReference type="PANTHER" id="PTHR30469">
    <property type="entry name" value="MULTIDRUG RESISTANCE PROTEIN MDTA"/>
    <property type="match status" value="1"/>
</dbReference>
<dbReference type="AlphaFoldDB" id="A0A1D8IRQ4"/>
<dbReference type="SUPFAM" id="SSF111369">
    <property type="entry name" value="HlyD-like secretion proteins"/>
    <property type="match status" value="1"/>
</dbReference>
<dbReference type="GO" id="GO:0015562">
    <property type="term" value="F:efflux transmembrane transporter activity"/>
    <property type="evidence" value="ECO:0007669"/>
    <property type="project" value="TreeGrafter"/>
</dbReference>
<dbReference type="KEGG" id="aprs:BI364_15045"/>
<dbReference type="Gene3D" id="2.40.30.170">
    <property type="match status" value="1"/>
</dbReference>
<dbReference type="NCBIfam" id="TIGR01730">
    <property type="entry name" value="RND_mfp"/>
    <property type="match status" value="1"/>
</dbReference>
<dbReference type="EMBL" id="CP017415">
    <property type="protein sequence ID" value="AOU99083.1"/>
    <property type="molecule type" value="Genomic_DNA"/>
</dbReference>
<protein>
    <recommendedName>
        <fullName evidence="5">RND efflux pump membrane fusion protein barrel-sandwich domain-containing protein</fullName>
    </recommendedName>
</protein>
<proteinExistence type="inferred from homology"/>
<feature type="chain" id="PRO_5009108385" description="RND efflux pump membrane fusion protein barrel-sandwich domain-containing protein" evidence="2">
    <location>
        <begin position="25"/>
        <end position="332"/>
    </location>
</feature>
<sequence>MHTRSTTILGLAALLTLSPLAAMAGSGYAVDISPARLTSWNARISALGEVRSRAQVTLRAPVSGRLEGPFAIEGAHVARGHMIARIVPPGLDARIAAAHRTLVLDRKLLGHARALYHERLDTHGQLQQAATRVATAADRLAALQETLRQTRLTAPVAGTVRYLLPPGETVAAGSPVARLSGAGATWVRTYVPPSASRRLRTGAQVRLSGDDWHGQGQIVSIGDSARHDGLVEVFVRPEHQGRLPGEWLRLSLPSAAGRAWQLPRAALVMRGSQAEVFTVDQGRARAVKVTLVHLGRRHVWVDGPLHAGEPVIAQGAGSVANGTVVNVRAPGA</sequence>
<dbReference type="GO" id="GO:1990281">
    <property type="term" value="C:efflux pump complex"/>
    <property type="evidence" value="ECO:0007669"/>
    <property type="project" value="TreeGrafter"/>
</dbReference>
<organism evidence="3 4">
    <name type="scientific">Acidihalobacter yilgarnensis</name>
    <dbReference type="NCBI Taxonomy" id="2819280"/>
    <lineage>
        <taxon>Bacteria</taxon>
        <taxon>Pseudomonadati</taxon>
        <taxon>Pseudomonadota</taxon>
        <taxon>Gammaproteobacteria</taxon>
        <taxon>Chromatiales</taxon>
        <taxon>Ectothiorhodospiraceae</taxon>
        <taxon>Acidihalobacter</taxon>
    </lineage>
</organism>
<evidence type="ECO:0000256" key="1">
    <source>
        <dbReference type="ARBA" id="ARBA00009477"/>
    </source>
</evidence>
<dbReference type="Proteomes" id="UP000095401">
    <property type="component" value="Chromosome"/>
</dbReference>
<dbReference type="Gene3D" id="1.10.287.470">
    <property type="entry name" value="Helix hairpin bin"/>
    <property type="match status" value="1"/>
</dbReference>
<evidence type="ECO:0000313" key="4">
    <source>
        <dbReference type="Proteomes" id="UP000095401"/>
    </source>
</evidence>
<comment type="similarity">
    <text evidence="1">Belongs to the membrane fusion protein (MFP) (TC 8.A.1) family.</text>
</comment>
<evidence type="ECO:0000313" key="3">
    <source>
        <dbReference type="EMBL" id="AOU99083.1"/>
    </source>
</evidence>
<keyword evidence="4" id="KW-1185">Reference proteome</keyword>
<evidence type="ECO:0000256" key="2">
    <source>
        <dbReference type="SAM" id="SignalP"/>
    </source>
</evidence>
<dbReference type="InterPro" id="IPR006143">
    <property type="entry name" value="RND_pump_MFP"/>
</dbReference>
<reference evidence="4" key="1">
    <citation type="submission" date="2016-09" db="EMBL/GenBank/DDBJ databases">
        <title>Acidihalobacter prosperus F5.</title>
        <authorList>
            <person name="Khaleque H.N."/>
            <person name="Ramsay J.P."/>
            <person name="Kaksonen A.H."/>
            <person name="Boxall N.J."/>
            <person name="Watkin E.L.J."/>
        </authorList>
    </citation>
    <scope>NUCLEOTIDE SEQUENCE [LARGE SCALE GENOMIC DNA]</scope>
    <source>
        <strain evidence="4">F5</strain>
    </source>
</reference>
<accession>A0A1D8IRQ4</accession>
<keyword evidence="2" id="KW-0732">Signal</keyword>
<dbReference type="RefSeq" id="WP_070079436.1">
    <property type="nucleotide sequence ID" value="NZ_CP017415.1"/>
</dbReference>
<name>A0A1D8IRQ4_9GAMM</name>
<gene>
    <name evidence="3" type="ORF">BI364_15045</name>
</gene>